<keyword evidence="1" id="KW-0812">Transmembrane</keyword>
<proteinExistence type="predicted"/>
<dbReference type="OrthoDB" id="1370670at2"/>
<reference evidence="2 3" key="1">
    <citation type="submission" date="2019-04" db="EMBL/GenBank/DDBJ databases">
        <title>Flavobacterium sp. strain DS2-A Genome sequencing and assembly.</title>
        <authorList>
            <person name="Kim I."/>
        </authorList>
    </citation>
    <scope>NUCLEOTIDE SEQUENCE [LARGE SCALE GENOMIC DNA]</scope>
    <source>
        <strain evidence="2 3">DS2-A</strain>
    </source>
</reference>
<comment type="caution">
    <text evidence="2">The sequence shown here is derived from an EMBL/GenBank/DDBJ whole genome shotgun (WGS) entry which is preliminary data.</text>
</comment>
<feature type="transmembrane region" description="Helical" evidence="1">
    <location>
        <begin position="21"/>
        <end position="41"/>
    </location>
</feature>
<keyword evidence="1" id="KW-0472">Membrane</keyword>
<dbReference type="EMBL" id="SRLH01000003">
    <property type="protein sequence ID" value="TGD58539.1"/>
    <property type="molecule type" value="Genomic_DNA"/>
</dbReference>
<dbReference type="Proteomes" id="UP000297407">
    <property type="component" value="Unassembled WGS sequence"/>
</dbReference>
<evidence type="ECO:0000313" key="3">
    <source>
        <dbReference type="Proteomes" id="UP000297407"/>
    </source>
</evidence>
<keyword evidence="3" id="KW-1185">Reference proteome</keyword>
<dbReference type="AlphaFoldDB" id="A0A4Z0L944"/>
<feature type="transmembrane region" description="Helical" evidence="1">
    <location>
        <begin position="68"/>
        <end position="88"/>
    </location>
</feature>
<evidence type="ECO:0000256" key="1">
    <source>
        <dbReference type="SAM" id="Phobius"/>
    </source>
</evidence>
<gene>
    <name evidence="2" type="ORF">E4635_06400</name>
</gene>
<sequence length="103" mass="11927">MIREIQKLEKQAKYNLLITTLALAIFVILIVNILIATVYMLELIKEPNYDSILLSFKEGYYTINGKKMGVSIFFNFMGIFALWGLMIFHTLKTMNKPIISVFL</sequence>
<keyword evidence="1" id="KW-1133">Transmembrane helix</keyword>
<accession>A0A4Z0L944</accession>
<evidence type="ECO:0000313" key="2">
    <source>
        <dbReference type="EMBL" id="TGD58539.1"/>
    </source>
</evidence>
<protein>
    <submittedName>
        <fullName evidence="2">Uncharacterized protein</fullName>
    </submittedName>
</protein>
<dbReference type="RefSeq" id="WP_135525799.1">
    <property type="nucleotide sequence ID" value="NZ_SRLH01000003.1"/>
</dbReference>
<name>A0A4Z0L944_9FLAO</name>
<organism evidence="2 3">
    <name type="scientific">Flavobacterium humi</name>
    <dbReference type="NCBI Taxonomy" id="2562683"/>
    <lineage>
        <taxon>Bacteria</taxon>
        <taxon>Pseudomonadati</taxon>
        <taxon>Bacteroidota</taxon>
        <taxon>Flavobacteriia</taxon>
        <taxon>Flavobacteriales</taxon>
        <taxon>Flavobacteriaceae</taxon>
        <taxon>Flavobacterium</taxon>
    </lineage>
</organism>